<keyword evidence="3" id="KW-0408">Iron</keyword>
<dbReference type="InterPro" id="IPR029052">
    <property type="entry name" value="Metallo-depent_PP-like"/>
</dbReference>
<evidence type="ECO:0000256" key="3">
    <source>
        <dbReference type="ARBA" id="ARBA00023004"/>
    </source>
</evidence>
<name>A0ABS3LIY7_9PROT</name>
<evidence type="ECO:0000256" key="2">
    <source>
        <dbReference type="ARBA" id="ARBA00022801"/>
    </source>
</evidence>
<accession>A0ABS3LIY7</accession>
<evidence type="ECO:0000256" key="1">
    <source>
        <dbReference type="ARBA" id="ARBA00022723"/>
    </source>
</evidence>
<sequence>MKAVTVLASVWIAHLSDLHLPITGRLRLREIRLKRILSMLSWLTRRQHIHKLNWLNDVMRDALSTNPDLLAITGDLTNLGTLEEFRDAQHWLEAQKLPPTLIVAGNHEALVHETHPPKQALWAPWLHPASQYPGLSCLNADNVLLIGVNTARPSPPFMATGAIGPAQLEQLKQCLRDARAKGLCRVVLLHHPAGHGLVVWRKRLEDLHALENLLQREGAELVLHGHSHHATSCHIAGTDIPVISSSSASHAPGQDDSAAGWNHIGIKKTTTGWNITVRRRFLTPAGAMCDSPHLQHYSLNRPVPLPSP</sequence>
<dbReference type="InterPro" id="IPR004843">
    <property type="entry name" value="Calcineurin-like_PHP"/>
</dbReference>
<evidence type="ECO:0000313" key="7">
    <source>
        <dbReference type="Proteomes" id="UP000664399"/>
    </source>
</evidence>
<dbReference type="PANTHER" id="PTHR42988:SF2">
    <property type="entry name" value="CYCLIC NUCLEOTIDE PHOSPHODIESTERASE CBUA0032-RELATED"/>
    <property type="match status" value="1"/>
</dbReference>
<dbReference type="Proteomes" id="UP000664399">
    <property type="component" value="Unassembled WGS sequence"/>
</dbReference>
<dbReference type="Gene3D" id="3.60.21.10">
    <property type="match status" value="1"/>
</dbReference>
<keyword evidence="2" id="KW-0378">Hydrolase</keyword>
<dbReference type="Pfam" id="PF00149">
    <property type="entry name" value="Metallophos"/>
    <property type="match status" value="1"/>
</dbReference>
<comment type="caution">
    <text evidence="6">The sequence shown here is derived from an EMBL/GenBank/DDBJ whole genome shotgun (WGS) entry which is preliminary data.</text>
</comment>
<comment type="similarity">
    <text evidence="4">Belongs to the cyclic nucleotide phosphodiesterase class-III family.</text>
</comment>
<evidence type="ECO:0000313" key="6">
    <source>
        <dbReference type="EMBL" id="MBO1327559.1"/>
    </source>
</evidence>
<organism evidence="6 7">
    <name type="scientific">Acetobacter suratthaniensis</name>
    <dbReference type="NCBI Taxonomy" id="1502841"/>
    <lineage>
        <taxon>Bacteria</taxon>
        <taxon>Pseudomonadati</taxon>
        <taxon>Pseudomonadota</taxon>
        <taxon>Alphaproteobacteria</taxon>
        <taxon>Acetobacterales</taxon>
        <taxon>Acetobacteraceae</taxon>
        <taxon>Acetobacter</taxon>
    </lineage>
</organism>
<evidence type="ECO:0000259" key="5">
    <source>
        <dbReference type="Pfam" id="PF00149"/>
    </source>
</evidence>
<evidence type="ECO:0000256" key="4">
    <source>
        <dbReference type="ARBA" id="ARBA00025742"/>
    </source>
</evidence>
<proteinExistence type="inferred from homology"/>
<gene>
    <name evidence="6" type="ORF">J2D75_03590</name>
</gene>
<dbReference type="SUPFAM" id="SSF56300">
    <property type="entry name" value="Metallo-dependent phosphatases"/>
    <property type="match status" value="1"/>
</dbReference>
<dbReference type="InterPro" id="IPR050884">
    <property type="entry name" value="CNP_phosphodiesterase-III"/>
</dbReference>
<reference evidence="6 7" key="1">
    <citation type="submission" date="2021-03" db="EMBL/GenBank/DDBJ databases">
        <title>The complete genome sequence of Acetobacter suratthaniensis TBRC 1719.</title>
        <authorList>
            <person name="Charoenyingcharoen P."/>
            <person name="Yukphan P."/>
        </authorList>
    </citation>
    <scope>NUCLEOTIDE SEQUENCE [LARGE SCALE GENOMIC DNA]</scope>
    <source>
        <strain evidence="6 7">TBRC 1719</strain>
    </source>
</reference>
<dbReference type="PANTHER" id="PTHR42988">
    <property type="entry name" value="PHOSPHOHYDROLASE"/>
    <property type="match status" value="1"/>
</dbReference>
<feature type="domain" description="Calcineurin-like phosphoesterase" evidence="5">
    <location>
        <begin position="11"/>
        <end position="229"/>
    </location>
</feature>
<keyword evidence="1" id="KW-0479">Metal-binding</keyword>
<dbReference type="EMBL" id="JAFVMG010000002">
    <property type="protein sequence ID" value="MBO1327559.1"/>
    <property type="molecule type" value="Genomic_DNA"/>
</dbReference>
<keyword evidence="7" id="KW-1185">Reference proteome</keyword>
<protein>
    <submittedName>
        <fullName evidence="6">Metallophosphoesterase</fullName>
    </submittedName>
</protein>